<dbReference type="RefSeq" id="WP_160771543.1">
    <property type="nucleotide sequence ID" value="NZ_WTYV01000002.1"/>
</dbReference>
<dbReference type="OrthoDB" id="163809at2"/>
<feature type="chain" id="PRO_5032537673" description="Lipoprotein" evidence="2">
    <location>
        <begin position="24"/>
        <end position="134"/>
    </location>
</feature>
<evidence type="ECO:0000256" key="1">
    <source>
        <dbReference type="SAM" id="MobiDB-lite"/>
    </source>
</evidence>
<dbReference type="AlphaFoldDB" id="A0A844YX81"/>
<evidence type="ECO:0000313" key="3">
    <source>
        <dbReference type="EMBL" id="MXO71646.1"/>
    </source>
</evidence>
<gene>
    <name evidence="3" type="ORF">GRI99_08325</name>
</gene>
<keyword evidence="2" id="KW-0732">Signal</keyword>
<evidence type="ECO:0000313" key="4">
    <source>
        <dbReference type="Proteomes" id="UP000466966"/>
    </source>
</evidence>
<reference evidence="3 4" key="1">
    <citation type="submission" date="2019-12" db="EMBL/GenBank/DDBJ databases">
        <title>Genomic-based taxomic classification of the family Erythrobacteraceae.</title>
        <authorList>
            <person name="Xu L."/>
        </authorList>
    </citation>
    <scope>NUCLEOTIDE SEQUENCE [LARGE SCALE GENOMIC DNA]</scope>
    <source>
        <strain evidence="3 4">M0322</strain>
    </source>
</reference>
<evidence type="ECO:0008006" key="5">
    <source>
        <dbReference type="Google" id="ProtNLM"/>
    </source>
</evidence>
<comment type="caution">
    <text evidence="3">The sequence shown here is derived from an EMBL/GenBank/DDBJ whole genome shotgun (WGS) entry which is preliminary data.</text>
</comment>
<dbReference type="PROSITE" id="PS51257">
    <property type="entry name" value="PROKAR_LIPOPROTEIN"/>
    <property type="match status" value="1"/>
</dbReference>
<dbReference type="EMBL" id="WTYV01000002">
    <property type="protein sequence ID" value="MXO71646.1"/>
    <property type="molecule type" value="Genomic_DNA"/>
</dbReference>
<feature type="region of interest" description="Disordered" evidence="1">
    <location>
        <begin position="109"/>
        <end position="134"/>
    </location>
</feature>
<name>A0A844YX81_9SPHN</name>
<accession>A0A844YX81</accession>
<evidence type="ECO:0000256" key="2">
    <source>
        <dbReference type="SAM" id="SignalP"/>
    </source>
</evidence>
<sequence length="134" mass="14187">MKTLFLSLAALPLLAACATTPLAGPAAPEGSTVALGQPVQVADIVLTPLRVTEDSRCPINARCVWAGQIIVETRVDGRGWRETLPMQLGEPAGTHGYVLNLVSAEPGRMAGTAETDPKDYRFAYEGSSPDRPLD</sequence>
<proteinExistence type="predicted"/>
<keyword evidence="4" id="KW-1185">Reference proteome</keyword>
<dbReference type="Proteomes" id="UP000466966">
    <property type="component" value="Unassembled WGS sequence"/>
</dbReference>
<organism evidence="3 4">
    <name type="scientific">Alteraurantiacibacter buctensis</name>
    <dbReference type="NCBI Taxonomy" id="1503981"/>
    <lineage>
        <taxon>Bacteria</taxon>
        <taxon>Pseudomonadati</taxon>
        <taxon>Pseudomonadota</taxon>
        <taxon>Alphaproteobacteria</taxon>
        <taxon>Sphingomonadales</taxon>
        <taxon>Erythrobacteraceae</taxon>
        <taxon>Alteraurantiacibacter</taxon>
    </lineage>
</organism>
<feature type="signal peptide" evidence="2">
    <location>
        <begin position="1"/>
        <end position="23"/>
    </location>
</feature>
<protein>
    <recommendedName>
        <fullName evidence="5">Lipoprotein</fullName>
    </recommendedName>
</protein>